<dbReference type="AlphaFoldDB" id="A0A382JEJ8"/>
<dbReference type="EMBL" id="UINC01073342">
    <property type="protein sequence ID" value="SVC09657.1"/>
    <property type="molecule type" value="Genomic_DNA"/>
</dbReference>
<proteinExistence type="predicted"/>
<organism evidence="1">
    <name type="scientific">marine metagenome</name>
    <dbReference type="NCBI Taxonomy" id="408172"/>
    <lineage>
        <taxon>unclassified sequences</taxon>
        <taxon>metagenomes</taxon>
        <taxon>ecological metagenomes</taxon>
    </lineage>
</organism>
<protein>
    <submittedName>
        <fullName evidence="1">Uncharacterized protein</fullName>
    </submittedName>
</protein>
<name>A0A382JEJ8_9ZZZZ</name>
<reference evidence="1" key="1">
    <citation type="submission" date="2018-05" db="EMBL/GenBank/DDBJ databases">
        <authorList>
            <person name="Lanie J.A."/>
            <person name="Ng W.-L."/>
            <person name="Kazmierczak K.M."/>
            <person name="Andrzejewski T.M."/>
            <person name="Davidsen T.M."/>
            <person name="Wayne K.J."/>
            <person name="Tettelin H."/>
            <person name="Glass J.I."/>
            <person name="Rusch D."/>
            <person name="Podicherti R."/>
            <person name="Tsui H.-C.T."/>
            <person name="Winkler M.E."/>
        </authorList>
    </citation>
    <scope>NUCLEOTIDE SEQUENCE</scope>
</reference>
<accession>A0A382JEJ8</accession>
<gene>
    <name evidence="1" type="ORF">METZ01_LOCUS262511</name>
</gene>
<feature type="non-terminal residue" evidence="1">
    <location>
        <position position="37"/>
    </location>
</feature>
<evidence type="ECO:0000313" key="1">
    <source>
        <dbReference type="EMBL" id="SVC09657.1"/>
    </source>
</evidence>
<sequence length="37" mass="4473">MKRYVYLIFLLQFLLINSAHAYCDFETMRIGQSFKVI</sequence>